<feature type="compositionally biased region" description="Basic and acidic residues" evidence="13">
    <location>
        <begin position="1298"/>
        <end position="1308"/>
    </location>
</feature>
<feature type="compositionally biased region" description="Low complexity" evidence="13">
    <location>
        <begin position="909"/>
        <end position="920"/>
    </location>
</feature>
<reference evidence="16 17" key="1">
    <citation type="submission" date="2020-02" db="EMBL/GenBank/DDBJ databases">
        <authorList>
            <person name="Ferguson B K."/>
        </authorList>
    </citation>
    <scope>NUCLEOTIDE SEQUENCE [LARGE SCALE GENOMIC DNA]</scope>
</reference>
<dbReference type="PROSITE" id="PS00028">
    <property type="entry name" value="ZINC_FINGER_C2H2_1"/>
    <property type="match status" value="1"/>
</dbReference>
<feature type="compositionally biased region" description="Basic and acidic residues" evidence="13">
    <location>
        <begin position="878"/>
        <end position="908"/>
    </location>
</feature>
<sequence>MQMFGKLMNGTNEEKRDAAKKLGKFAIGMFLFGFVFGFILFPAILKMAFKMQVALKPGGKVRGIWSKFPFPLEFKIYLFNVTNHEDVEKGAKPSVQQVGPYFFYEWHEKVNLVDRKEDDTVEYAVKNKFIFAPDRSEGLTGEEILVMPHVFLLSVFMATVRDMPHTLPIVQKAVNSVFKSPKSIFIKVRAMDIMFDGLPIDCRGVTDFAGSALCSKLREIAEGALVIEEPDLYRFSLLGAKNDTVSLKRMRVLRGSKRLNDVGKVVEYDGKTNISVWNDERCDSFNGTDGTVFHPKLYKNEDIVSFAPDICRSLSLTYRKKTKVKGLTTNRYSVELGDASTDPQLKCYCKTPEDCTKAGVMDLHKCVGVPLVISLPHMLLVHDDYRQTVDGLKPSEEEHAIFVDFQGLAGAPLYAKKRLQFNMFVHPVEKIKMLKTFATALLPLAWVEEAVLLPKFMIREVRVGQYAMKTVKCEICSKSFGHKQNLKTHISTVHDRNKFFASPRGCNTFSRISMIDEHFYYSHTSLQYRESDFLVHLYTQKQLLYRRTPNEKMDKKSTRGAAVSAQCFAAKALLYTEDCMSRGAGTGGGGGGAQQQQTGFISSYIYSKISCTRTYTYDTRGRPKSFNNISLKRDTSLKRERKRKRDYCMGDDRNEENARDRQYLEKLQVDTNGQIMTRERRKSFPDAVLSEKRKHALNEKGQSKLLQQVQKERERKIASEASIFSDESVEESHDLADSVNASSSAENSRSRSPSPHDRANDSSKKSSSAKPTRTRSPSRRDRVRDSSKKSSSAEISGSHSPLPHDRANDSSKKLSSAKQSLTRSPSPHDRANDSSKKSLSAKQSLTRSPSRRDRVRDSSKISLWAKQSQKSSPLPRDSANDSSKKSSSSKESRKSSPSPHDRANDSSKKSSSAEISGSHSPLPHDSSKKLSSAKQSLTRSPSPHDRANDSSKKSLSAKQSLTRSPSRRDRVRDSSKISLWAKQSQKSSPLPRDSANDSSKKSSSSKESRKSSPVPRDSANDSSKKSSSSKESRKSSPSPHDRANDSSKKSSSAEISGSHSPLPHDSSKKLSSAKQSLTRSPSPHDRANDSSKKSLSAKQSLTRSPSRRDRVRDSSKISLWAKQSQKSSPLPQDSANDSSKKSSSSKESRKSSPSPHDRANDSSKKSSSAKPTRTRSPSRRDRVRDSPKKSSSSKESRKSSPLPHDRANDSSKKSLSAKQSRTCSPSRRDRVNDSSKKSSSAKPKRTRSPSCRDRVHDSPKKSSSAENSRSCSPSPHDIANDSSKKSLSAKQSLTRSPSCRDRINDSSKKLTSAKPTRTRSPSPHDRANDSSNESSSSKESRKSSPSPHDRANDSSKTSLSAKQSRTCSPSRRDRVHDSSKKSSSSKESGKSSPSPHDRADSSKKSSSAKQSLTCIPSRRDRVHDSSKKSLSDKQSRKRSPSPHDRANDSSNESSSSKESRKSSPSRHGPANDSSKKSSSAKQSRTRSPSRRDRIHDSSNESSSSTESRSQSFERPSIDEDESIKLKSKKESEERDLKRKIESLNQSSHREDSDSFEALWAQFQSQANVQRVGKPVYVITRSIDTRLSLSRAILCVWRARAAREKRRSIIHADVWLLIASFDNEDDDDDVAYNRQHEIRNFAVSHRELSARDFNAITRGIRAAIRRGSIYANGCWHVTYLYHAQQYVRVQLYIVKMQRMMKFGIGGVSLFTFGILFGWVLFPMLLKTMIHKSLFVQRHENPEEIKNGAKPILNQVGPYFFEEWQEKVNLEDREEDDTVEYAIKNKWIFVPEMSEGLTGDEELMLPHVFILVMVMGTVREKPAALPVVNKAVNSIFKNPSNVFVKVKAMDLMFNGLPIDCRVSDFAGVAVCAELKKQAELGNLQIEGPDQYRFSLLGAKNDTPAAKRVRVLRGIKKLNDVGVVVGFDGKANISTWDDDFCDQFNGTDGTIFHPWLYENEDVVSFAPDLCRSLSTTFQQHTSVAGLKTNRYVAFLGDPQQSPEQRCYCPAPDMCLKAGVMDLHKCLGAPMVASHPHFYLGDKEYLSMVDGLNPSEVLNLYKRTKIKRLYTFDLFSLRHPRPQEDHGIFLDFEPFTGSPLSARKRLQFNIFITKVEKFKVMKNFPDALLPLFWVEEGVVMPDWLLKQVKMGHTMVKIVKYMKWMMVLGGLGLCAFAGYLYYQGQRKAGEIEKVEANGTKPGSTEKIAPLNVSSLHSVRVPVMVD</sequence>
<feature type="compositionally biased region" description="Polar residues" evidence="13">
    <location>
        <begin position="1309"/>
        <end position="1321"/>
    </location>
</feature>
<evidence type="ECO:0000313" key="16">
    <source>
        <dbReference type="EMBL" id="CAB0034283.1"/>
    </source>
</evidence>
<dbReference type="GO" id="GO:0007608">
    <property type="term" value="P:sensory perception of smell"/>
    <property type="evidence" value="ECO:0007669"/>
    <property type="project" value="UniProtKB-KW"/>
</dbReference>
<feature type="compositionally biased region" description="Basic and acidic residues" evidence="13">
    <location>
        <begin position="778"/>
        <end position="788"/>
    </location>
</feature>
<feature type="compositionally biased region" description="Basic and acidic residues" evidence="13">
    <location>
        <begin position="802"/>
        <end position="812"/>
    </location>
</feature>
<dbReference type="InterPro" id="IPR036236">
    <property type="entry name" value="Znf_C2H2_sf"/>
</dbReference>
<keyword evidence="5 14" id="KW-0812">Transmembrane</keyword>
<feature type="compositionally biased region" description="Polar residues" evidence="13">
    <location>
        <begin position="1121"/>
        <end position="1137"/>
    </location>
</feature>
<proteinExistence type="inferred from homology"/>
<evidence type="ECO:0000256" key="6">
    <source>
        <dbReference type="ARBA" id="ARBA00022725"/>
    </source>
</evidence>
<feature type="compositionally biased region" description="Low complexity" evidence="13">
    <location>
        <begin position="1499"/>
        <end position="1513"/>
    </location>
</feature>
<feature type="compositionally biased region" description="Low complexity" evidence="13">
    <location>
        <begin position="1093"/>
        <end position="1104"/>
    </location>
</feature>
<dbReference type="InterPro" id="IPR002159">
    <property type="entry name" value="CD36_fam"/>
</dbReference>
<keyword evidence="11" id="KW-0325">Glycoprotein</keyword>
<dbReference type="PANTHER" id="PTHR11923:SF69">
    <property type="entry name" value="SENSORY NEURON MEMBRANE PROTEIN 1"/>
    <property type="match status" value="1"/>
</dbReference>
<evidence type="ECO:0000256" key="14">
    <source>
        <dbReference type="SAM" id="Phobius"/>
    </source>
</evidence>
<protein>
    <recommendedName>
        <fullName evidence="15">C2H2-type domain-containing protein</fullName>
    </recommendedName>
</protein>
<feature type="compositionally biased region" description="Polar residues" evidence="13">
    <location>
        <begin position="1354"/>
        <end position="1369"/>
    </location>
</feature>
<evidence type="ECO:0000313" key="17">
    <source>
        <dbReference type="Proteomes" id="UP000479190"/>
    </source>
</evidence>
<feature type="compositionally biased region" description="Basic and acidic residues" evidence="13">
    <location>
        <begin position="1018"/>
        <end position="1048"/>
    </location>
</feature>
<comment type="subcellular location">
    <subcellularLocation>
        <location evidence="1">Cell membrane</location>
        <topology evidence="1">Multi-pass membrane protein</topology>
    </subcellularLocation>
</comment>
<feature type="compositionally biased region" description="Basic and acidic residues" evidence="13">
    <location>
        <begin position="1417"/>
        <end position="1434"/>
    </location>
</feature>
<feature type="transmembrane region" description="Helical" evidence="14">
    <location>
        <begin position="2156"/>
        <end position="2177"/>
    </location>
</feature>
<feature type="transmembrane region" description="Helical" evidence="14">
    <location>
        <begin position="25"/>
        <end position="45"/>
    </location>
</feature>
<dbReference type="SMART" id="SM00355">
    <property type="entry name" value="ZnF_C2H2"/>
    <property type="match status" value="1"/>
</dbReference>
<evidence type="ECO:0000256" key="11">
    <source>
        <dbReference type="ARBA" id="ARBA00023180"/>
    </source>
</evidence>
<feature type="compositionally biased region" description="Basic and acidic residues" evidence="13">
    <location>
        <begin position="942"/>
        <end position="952"/>
    </location>
</feature>
<feature type="compositionally biased region" description="Low complexity" evidence="13">
    <location>
        <begin position="837"/>
        <end position="848"/>
    </location>
</feature>
<dbReference type="Pfam" id="PF01130">
    <property type="entry name" value="CD36"/>
    <property type="match status" value="3"/>
</dbReference>
<keyword evidence="4" id="KW-0716">Sensory transduction</keyword>
<feature type="compositionally biased region" description="Basic and acidic residues" evidence="13">
    <location>
        <begin position="1138"/>
        <end position="1164"/>
    </location>
</feature>
<dbReference type="SUPFAM" id="SSF57667">
    <property type="entry name" value="beta-beta-alpha zinc fingers"/>
    <property type="match status" value="1"/>
</dbReference>
<feature type="compositionally biased region" description="Basic and acidic residues" evidence="13">
    <location>
        <begin position="1082"/>
        <end position="1092"/>
    </location>
</feature>
<feature type="compositionally biased region" description="Basic and acidic residues" evidence="13">
    <location>
        <begin position="826"/>
        <end position="836"/>
    </location>
</feature>
<evidence type="ECO:0000256" key="3">
    <source>
        <dbReference type="ARBA" id="ARBA00022475"/>
    </source>
</evidence>
<dbReference type="Gene3D" id="3.30.160.60">
    <property type="entry name" value="Classic Zinc Finger"/>
    <property type="match status" value="1"/>
</dbReference>
<evidence type="ECO:0000256" key="1">
    <source>
        <dbReference type="ARBA" id="ARBA00004651"/>
    </source>
</evidence>
<keyword evidence="17" id="KW-1185">Reference proteome</keyword>
<keyword evidence="12" id="KW-0479">Metal-binding</keyword>
<keyword evidence="6" id="KW-0552">Olfaction</keyword>
<gene>
    <name evidence="16" type="ORF">TBRA_LOCUS6181</name>
</gene>
<keyword evidence="10" id="KW-0675">Receptor</keyword>
<keyword evidence="12" id="KW-0862">Zinc</keyword>
<feature type="compositionally biased region" description="Basic and acidic residues" evidence="13">
    <location>
        <begin position="1226"/>
        <end position="1236"/>
    </location>
</feature>
<feature type="compositionally biased region" description="Basic and acidic residues" evidence="13">
    <location>
        <begin position="1522"/>
        <end position="1548"/>
    </location>
</feature>
<dbReference type="OrthoDB" id="10024078at2759"/>
<evidence type="ECO:0000256" key="5">
    <source>
        <dbReference type="ARBA" id="ARBA00022692"/>
    </source>
</evidence>
<dbReference type="PANTHER" id="PTHR11923">
    <property type="entry name" value="SCAVENGER RECEPTOR CLASS B TYPE-1 SR-B1"/>
    <property type="match status" value="1"/>
</dbReference>
<feature type="compositionally biased region" description="Basic and acidic residues" evidence="13">
    <location>
        <begin position="994"/>
        <end position="1010"/>
    </location>
</feature>
<dbReference type="GO" id="GO:0005044">
    <property type="term" value="F:scavenger receptor activity"/>
    <property type="evidence" value="ECO:0007669"/>
    <property type="project" value="TreeGrafter"/>
</dbReference>
<dbReference type="GO" id="GO:0008270">
    <property type="term" value="F:zinc ion binding"/>
    <property type="evidence" value="ECO:0007669"/>
    <property type="project" value="UniProtKB-KW"/>
</dbReference>
<feature type="compositionally biased region" description="Basic and acidic residues" evidence="13">
    <location>
        <begin position="1178"/>
        <end position="1212"/>
    </location>
</feature>
<feature type="compositionally biased region" description="Basic and acidic residues" evidence="13">
    <location>
        <begin position="850"/>
        <end position="859"/>
    </location>
</feature>
<keyword evidence="7 14" id="KW-1133">Transmembrane helix</keyword>
<name>A0A6H5I8I7_9HYME</name>
<keyword evidence="12" id="KW-0863">Zinc-finger</keyword>
<feature type="compositionally biased region" description="Basic and acidic residues" evidence="13">
    <location>
        <begin position="966"/>
        <end position="975"/>
    </location>
</feature>
<evidence type="ECO:0000256" key="8">
    <source>
        <dbReference type="ARBA" id="ARBA00023136"/>
    </source>
</evidence>
<feature type="transmembrane region" description="Helical" evidence="14">
    <location>
        <begin position="1701"/>
        <end position="1724"/>
    </location>
</feature>
<feature type="compositionally biased region" description="Low complexity" evidence="13">
    <location>
        <begin position="1049"/>
        <end position="1060"/>
    </location>
</feature>
<feature type="region of interest" description="Disordered" evidence="13">
    <location>
        <begin position="724"/>
        <end position="1548"/>
    </location>
</feature>
<dbReference type="InterPro" id="IPR013087">
    <property type="entry name" value="Znf_C2H2_type"/>
</dbReference>
<feature type="compositionally biased region" description="Basic and acidic residues" evidence="13">
    <location>
        <begin position="1336"/>
        <end position="1353"/>
    </location>
</feature>
<feature type="compositionally biased region" description="Basic and acidic residues" evidence="13">
    <location>
        <begin position="1370"/>
        <end position="1380"/>
    </location>
</feature>
<evidence type="ECO:0000259" key="15">
    <source>
        <dbReference type="PROSITE" id="PS50157"/>
    </source>
</evidence>
<keyword evidence="8 14" id="KW-0472">Membrane</keyword>
<feature type="compositionally biased region" description="Low complexity" evidence="13">
    <location>
        <begin position="1381"/>
        <end position="1394"/>
    </location>
</feature>
<feature type="compositionally biased region" description="Low complexity" evidence="13">
    <location>
        <begin position="738"/>
        <end position="753"/>
    </location>
</feature>
<evidence type="ECO:0000256" key="4">
    <source>
        <dbReference type="ARBA" id="ARBA00022606"/>
    </source>
</evidence>
<evidence type="ECO:0000256" key="10">
    <source>
        <dbReference type="ARBA" id="ARBA00023170"/>
    </source>
</evidence>
<feature type="compositionally biased region" description="Basic and acidic residues" evidence="13">
    <location>
        <begin position="1106"/>
        <end position="1115"/>
    </location>
</feature>
<feature type="compositionally biased region" description="Basic and acidic residues" evidence="13">
    <location>
        <begin position="1250"/>
        <end position="1260"/>
    </location>
</feature>
<organism evidence="16 17">
    <name type="scientific">Trichogramma brassicae</name>
    <dbReference type="NCBI Taxonomy" id="86971"/>
    <lineage>
        <taxon>Eukaryota</taxon>
        <taxon>Metazoa</taxon>
        <taxon>Ecdysozoa</taxon>
        <taxon>Arthropoda</taxon>
        <taxon>Hexapoda</taxon>
        <taxon>Insecta</taxon>
        <taxon>Pterygota</taxon>
        <taxon>Neoptera</taxon>
        <taxon>Endopterygota</taxon>
        <taxon>Hymenoptera</taxon>
        <taxon>Apocrita</taxon>
        <taxon>Proctotrupomorpha</taxon>
        <taxon>Chalcidoidea</taxon>
        <taxon>Trichogrammatidae</taxon>
        <taxon>Trichogramma</taxon>
    </lineage>
</organism>
<evidence type="ECO:0000256" key="9">
    <source>
        <dbReference type="ARBA" id="ARBA00023157"/>
    </source>
</evidence>
<accession>A0A6H5I8I7</accession>
<dbReference type="GO" id="GO:0005886">
    <property type="term" value="C:plasma membrane"/>
    <property type="evidence" value="ECO:0007669"/>
    <property type="project" value="UniProtKB-SubCell"/>
</dbReference>
<dbReference type="GO" id="GO:0005737">
    <property type="term" value="C:cytoplasm"/>
    <property type="evidence" value="ECO:0007669"/>
    <property type="project" value="TreeGrafter"/>
</dbReference>
<feature type="compositionally biased region" description="Low complexity" evidence="13">
    <location>
        <begin position="953"/>
        <end position="964"/>
    </location>
</feature>
<evidence type="ECO:0000256" key="7">
    <source>
        <dbReference type="ARBA" id="ARBA00022989"/>
    </source>
</evidence>
<dbReference type="PROSITE" id="PS50157">
    <property type="entry name" value="ZINC_FINGER_C2H2_2"/>
    <property type="match status" value="1"/>
</dbReference>
<dbReference type="Proteomes" id="UP000479190">
    <property type="component" value="Unassembled WGS sequence"/>
</dbReference>
<dbReference type="EMBL" id="CADCXV010000739">
    <property type="protein sequence ID" value="CAB0034283.1"/>
    <property type="molecule type" value="Genomic_DNA"/>
</dbReference>
<evidence type="ECO:0000256" key="13">
    <source>
        <dbReference type="SAM" id="MobiDB-lite"/>
    </source>
</evidence>
<evidence type="ECO:0000256" key="2">
    <source>
        <dbReference type="ARBA" id="ARBA00010532"/>
    </source>
</evidence>
<feature type="compositionally biased region" description="Polar residues" evidence="13">
    <location>
        <begin position="1213"/>
        <end position="1225"/>
    </location>
</feature>
<feature type="compositionally biased region" description="Basic and acidic residues" evidence="13">
    <location>
        <begin position="754"/>
        <end position="764"/>
    </location>
</feature>
<feature type="compositionally biased region" description="Polar residues" evidence="13">
    <location>
        <begin position="1261"/>
        <end position="1273"/>
    </location>
</feature>
<feature type="domain" description="C2H2-type" evidence="15">
    <location>
        <begin position="471"/>
        <end position="499"/>
    </location>
</feature>
<feature type="region of interest" description="Disordered" evidence="13">
    <location>
        <begin position="693"/>
        <end position="712"/>
    </location>
</feature>
<dbReference type="PRINTS" id="PR01609">
    <property type="entry name" value="CD36FAMILY"/>
</dbReference>
<keyword evidence="3" id="KW-1003">Cell membrane</keyword>
<feature type="compositionally biased region" description="Basic and acidic residues" evidence="13">
    <location>
        <begin position="1489"/>
        <end position="1498"/>
    </location>
</feature>
<evidence type="ECO:0000256" key="12">
    <source>
        <dbReference type="PROSITE-ProRule" id="PRU00042"/>
    </source>
</evidence>
<comment type="similarity">
    <text evidence="2">Belongs to the CD36 family.</text>
</comment>
<keyword evidence="9" id="KW-1015">Disulfide bond</keyword>